<dbReference type="RefSeq" id="WP_150878826.1">
    <property type="nucleotide sequence ID" value="NZ_VTWS01000005.1"/>
</dbReference>
<dbReference type="Pfam" id="PF04264">
    <property type="entry name" value="YceI"/>
    <property type="match status" value="1"/>
</dbReference>
<dbReference type="Proteomes" id="UP000326344">
    <property type="component" value="Unassembled WGS sequence"/>
</dbReference>
<dbReference type="InterPro" id="IPR007372">
    <property type="entry name" value="Lipid/polyisoprenoid-bd_YceI"/>
</dbReference>
<comment type="caution">
    <text evidence="2">The sequence shown here is derived from an EMBL/GenBank/DDBJ whole genome shotgun (WGS) entry which is preliminary data.</text>
</comment>
<dbReference type="SMART" id="SM00867">
    <property type="entry name" value="YceI"/>
    <property type="match status" value="1"/>
</dbReference>
<dbReference type="EMBL" id="VTWS01000005">
    <property type="protein sequence ID" value="KAA9349596.1"/>
    <property type="molecule type" value="Genomic_DNA"/>
</dbReference>
<dbReference type="AlphaFoldDB" id="A0A5N1JER5"/>
<evidence type="ECO:0000313" key="3">
    <source>
        <dbReference type="Proteomes" id="UP000326344"/>
    </source>
</evidence>
<proteinExistence type="predicted"/>
<evidence type="ECO:0000313" key="2">
    <source>
        <dbReference type="EMBL" id="KAA9349596.1"/>
    </source>
</evidence>
<protein>
    <submittedName>
        <fullName evidence="2">YceI family protein</fullName>
    </submittedName>
</protein>
<keyword evidence="3" id="KW-1185">Reference proteome</keyword>
<dbReference type="PANTHER" id="PTHR34406">
    <property type="entry name" value="PROTEIN YCEI"/>
    <property type="match status" value="1"/>
</dbReference>
<dbReference type="InterPro" id="IPR036761">
    <property type="entry name" value="TTHA0802/YceI-like_sf"/>
</dbReference>
<reference evidence="2 3" key="1">
    <citation type="submission" date="2019-09" db="EMBL/GenBank/DDBJ databases">
        <title>Genome Sequence of Larkinella sp MA1.</title>
        <authorList>
            <person name="Srinivasan S."/>
        </authorList>
    </citation>
    <scope>NUCLEOTIDE SEQUENCE [LARGE SCALE GENOMIC DNA]</scope>
    <source>
        <strain evidence="2 3">MA1</strain>
    </source>
</reference>
<feature type="domain" description="Lipid/polyisoprenoid-binding YceI-like" evidence="1">
    <location>
        <begin position="30"/>
        <end position="200"/>
    </location>
</feature>
<gene>
    <name evidence="2" type="ORF">F0P93_19220</name>
</gene>
<dbReference type="SUPFAM" id="SSF101874">
    <property type="entry name" value="YceI-like"/>
    <property type="match status" value="1"/>
</dbReference>
<evidence type="ECO:0000259" key="1">
    <source>
        <dbReference type="SMART" id="SM00867"/>
    </source>
</evidence>
<organism evidence="2 3">
    <name type="scientific">Larkinella humicola</name>
    <dbReference type="NCBI Taxonomy" id="2607654"/>
    <lineage>
        <taxon>Bacteria</taxon>
        <taxon>Pseudomonadati</taxon>
        <taxon>Bacteroidota</taxon>
        <taxon>Cytophagia</taxon>
        <taxon>Cytophagales</taxon>
        <taxon>Spirosomataceae</taxon>
        <taxon>Larkinella</taxon>
    </lineage>
</organism>
<dbReference type="Gene3D" id="2.40.128.110">
    <property type="entry name" value="Lipid/polyisoprenoid-binding, YceI-like"/>
    <property type="match status" value="1"/>
</dbReference>
<dbReference type="PANTHER" id="PTHR34406:SF1">
    <property type="entry name" value="PROTEIN YCEI"/>
    <property type="match status" value="1"/>
</dbReference>
<sequence>MKNTFVLLGLAALSFVSFTNPGDKKVKETTYKVDPQQSKLVWNAKKVTGEHAGLAPVSSGSVVLDGGRLKGGSIDVNLKALTVTDLTDPDYNAKLTTHLKSDDFFSVEKHPTAKLVITSASPSGDGNYDVVGKLTIKGITNEVKFPALVRTDKDKLTATAKVTVDRTKYDIKFRSKNFFENLGDKAIDDNFTLDVSLVATNPELKASR</sequence>
<name>A0A5N1JER5_9BACT</name>
<accession>A0A5N1JER5</accession>